<keyword evidence="3" id="KW-1185">Reference proteome</keyword>
<dbReference type="CDD" id="cd04301">
    <property type="entry name" value="NAT_SF"/>
    <property type="match status" value="1"/>
</dbReference>
<comment type="caution">
    <text evidence="2">The sequence shown here is derived from an EMBL/GenBank/DDBJ whole genome shotgun (WGS) entry which is preliminary data.</text>
</comment>
<dbReference type="PANTHER" id="PTHR42791:SF17">
    <property type="entry name" value="ACETYLTRANSFERASE, GNAT FAMILY FAMILY (AFU_ORTHOLOGUE AFUA_8G05690)"/>
    <property type="match status" value="1"/>
</dbReference>
<organism evidence="2 3">
    <name type="scientific">Thyridium curvatum</name>
    <dbReference type="NCBI Taxonomy" id="1093900"/>
    <lineage>
        <taxon>Eukaryota</taxon>
        <taxon>Fungi</taxon>
        <taxon>Dikarya</taxon>
        <taxon>Ascomycota</taxon>
        <taxon>Pezizomycotina</taxon>
        <taxon>Sordariomycetes</taxon>
        <taxon>Sordariomycetidae</taxon>
        <taxon>Thyridiales</taxon>
        <taxon>Thyridiaceae</taxon>
        <taxon>Thyridium</taxon>
    </lineage>
</organism>
<dbReference type="GeneID" id="41978646"/>
<dbReference type="Proteomes" id="UP000319257">
    <property type="component" value="Unassembled WGS sequence"/>
</dbReference>
<evidence type="ECO:0000259" key="1">
    <source>
        <dbReference type="Pfam" id="PF13508"/>
    </source>
</evidence>
<accession>A0A507BI55</accession>
<dbReference type="InterPro" id="IPR016181">
    <property type="entry name" value="Acyl_CoA_acyltransferase"/>
</dbReference>
<evidence type="ECO:0000313" key="3">
    <source>
        <dbReference type="Proteomes" id="UP000319257"/>
    </source>
</evidence>
<dbReference type="GO" id="GO:0016747">
    <property type="term" value="F:acyltransferase activity, transferring groups other than amino-acyl groups"/>
    <property type="evidence" value="ECO:0007669"/>
    <property type="project" value="InterPro"/>
</dbReference>
<dbReference type="STRING" id="1093900.A0A507BI55"/>
<name>A0A507BI55_9PEZI</name>
<dbReference type="AlphaFoldDB" id="A0A507BI55"/>
<dbReference type="Gene3D" id="3.40.630.30">
    <property type="match status" value="1"/>
</dbReference>
<dbReference type="EMBL" id="SKBQ01000100">
    <property type="protein sequence ID" value="TPX19126.1"/>
    <property type="molecule type" value="Genomic_DNA"/>
</dbReference>
<dbReference type="PANTHER" id="PTHR42791">
    <property type="entry name" value="GNAT FAMILY ACETYLTRANSFERASE"/>
    <property type="match status" value="1"/>
</dbReference>
<dbReference type="InterPro" id="IPR052523">
    <property type="entry name" value="Trichothecene_AcTrans"/>
</dbReference>
<dbReference type="RefSeq" id="XP_031000837.1">
    <property type="nucleotide sequence ID" value="XM_031133902.1"/>
</dbReference>
<dbReference type="InParanoid" id="A0A507BI55"/>
<feature type="domain" description="N-acetyltransferase" evidence="1">
    <location>
        <begin position="133"/>
        <end position="186"/>
    </location>
</feature>
<dbReference type="OrthoDB" id="196847at2759"/>
<gene>
    <name evidence="2" type="ORF">E0L32_011199</name>
</gene>
<reference evidence="2 3" key="1">
    <citation type="submission" date="2019-06" db="EMBL/GenBank/DDBJ databases">
        <title>Draft genome sequence of the filamentous fungus Phialemoniopsis curvata isolated from diesel fuel.</title>
        <authorList>
            <person name="Varaljay V.A."/>
            <person name="Lyon W.J."/>
            <person name="Crouch A.L."/>
            <person name="Drake C.E."/>
            <person name="Hollomon J.M."/>
            <person name="Nadeau L.J."/>
            <person name="Nunn H.S."/>
            <person name="Stevenson B.S."/>
            <person name="Bojanowski C.L."/>
            <person name="Crookes-Goodson W.J."/>
        </authorList>
    </citation>
    <scope>NUCLEOTIDE SEQUENCE [LARGE SCALE GENOMIC DNA]</scope>
    <source>
        <strain evidence="2 3">D216</strain>
    </source>
</reference>
<evidence type="ECO:0000313" key="2">
    <source>
        <dbReference type="EMBL" id="TPX19126.1"/>
    </source>
</evidence>
<sequence length="278" mass="30569">MSVAVLPALIPDIRQIYDIYFRSFGNDKMGQIMIQILFPQGTDSEEFRQAHAAGTLAYWQTNTTQYTQKVVDMATGDIIGMCLGDVYLKERSPEERKNEGVPWLEGAQRERAEAVLNPLWEMREKLFGGRRYLYSHVIAVDPKHQGRKVGAALVKWGAEQCEMTGLPCYFESSPTTAGLYLKMGWELLPEQIVHKKEVLGTDEDIVVPLMVRMPSWAGMTFAEWRARGYPDYISNKAPTLQPGAVAAAGKAPVSVAAVAAVAASTDPAPVPVPAPLGA</sequence>
<proteinExistence type="predicted"/>
<protein>
    <recommendedName>
        <fullName evidence="1">N-acetyltransferase domain-containing protein</fullName>
    </recommendedName>
</protein>
<dbReference type="Pfam" id="PF13508">
    <property type="entry name" value="Acetyltransf_7"/>
    <property type="match status" value="1"/>
</dbReference>
<dbReference type="InterPro" id="IPR000182">
    <property type="entry name" value="GNAT_dom"/>
</dbReference>
<dbReference type="SUPFAM" id="SSF55729">
    <property type="entry name" value="Acyl-CoA N-acyltransferases (Nat)"/>
    <property type="match status" value="1"/>
</dbReference>